<dbReference type="Pfam" id="PF00271">
    <property type="entry name" value="Helicase_C"/>
    <property type="match status" value="1"/>
</dbReference>
<dbReference type="AlphaFoldDB" id="A0AAN4W1Q9"/>
<dbReference type="PROSITE" id="PS51192">
    <property type="entry name" value="HELICASE_ATP_BIND_1"/>
    <property type="match status" value="1"/>
</dbReference>
<dbReference type="PIRSF" id="PIRSF005496">
    <property type="entry name" value="ATP_hel_hrpB"/>
    <property type="match status" value="1"/>
</dbReference>
<dbReference type="CDD" id="cd18791">
    <property type="entry name" value="SF2_C_RHA"/>
    <property type="match status" value="1"/>
</dbReference>
<evidence type="ECO:0000259" key="7">
    <source>
        <dbReference type="PROSITE" id="PS51194"/>
    </source>
</evidence>
<evidence type="ECO:0000256" key="1">
    <source>
        <dbReference type="ARBA" id="ARBA00022741"/>
    </source>
</evidence>
<dbReference type="InterPro" id="IPR001650">
    <property type="entry name" value="Helicase_C-like"/>
</dbReference>
<dbReference type="InterPro" id="IPR011545">
    <property type="entry name" value="DEAD/DEAH_box_helicase_dom"/>
</dbReference>
<dbReference type="FunFam" id="3.40.50.300:FF:002125">
    <property type="entry name" value="ATP-dependent helicase HrpB"/>
    <property type="match status" value="1"/>
</dbReference>
<dbReference type="Pfam" id="PF08482">
    <property type="entry name" value="HrpB_C"/>
    <property type="match status" value="1"/>
</dbReference>
<dbReference type="PANTHER" id="PTHR43519:SF1">
    <property type="entry name" value="ATP-DEPENDENT RNA HELICASE HRPB"/>
    <property type="match status" value="1"/>
</dbReference>
<comment type="caution">
    <text evidence="8">The sequence shown here is derived from an EMBL/GenBank/DDBJ whole genome shotgun (WGS) entry which is preliminary data.</text>
</comment>
<organism evidence="8 9">
    <name type="scientific">Persicobacter diffluens</name>
    <dbReference type="NCBI Taxonomy" id="981"/>
    <lineage>
        <taxon>Bacteria</taxon>
        <taxon>Pseudomonadati</taxon>
        <taxon>Bacteroidota</taxon>
        <taxon>Cytophagia</taxon>
        <taxon>Cytophagales</taxon>
        <taxon>Persicobacteraceae</taxon>
        <taxon>Persicobacter</taxon>
    </lineage>
</organism>
<dbReference type="SUPFAM" id="SSF52540">
    <property type="entry name" value="P-loop containing nucleoside triphosphate hydrolases"/>
    <property type="match status" value="2"/>
</dbReference>
<feature type="domain" description="Helicase C-terminal" evidence="7">
    <location>
        <begin position="209"/>
        <end position="373"/>
    </location>
</feature>
<feature type="domain" description="Helicase ATP-binding" evidence="6">
    <location>
        <begin position="20"/>
        <end position="167"/>
    </location>
</feature>
<gene>
    <name evidence="8" type="ORF">PEDI_34620</name>
</gene>
<dbReference type="InterPro" id="IPR013689">
    <property type="entry name" value="RNA_helicase_ATP-dep_HrpB_C"/>
</dbReference>
<keyword evidence="4" id="KW-0067">ATP-binding</keyword>
<sequence>MSFSYQAIDLPVREVVPQVQEQLAQHNTLIVKAPPGAGKSTLLPLALMDEPWLEGKKIYMLEPRRLAARSIAYRMAELLGEKVGETVGYRVRFDSQVGPNTRIEILTEGILTRMIHSDNALEGVGMVIFDEFHERSLHADLAMAFCRESQQLIREDLRILVMSATLDMPQLAKGLSAPVVQSDGRQHPVDIHYGEEVDQRLMADLTARKVIQVANQHDGDLLVFLPGQGEIRQVEELLQPLRGAFRIMPLYGQLPIRQQQAALFPDKEGRRKVVLATSIAETSLTIEGISVVIDTGFGRVSQFDPNTGLSRLTTICISKDAADQRAGRAGRLGPGVCYRMWTRASQERLSEHRLPEIEQADLASMRLDLAAWGIEDVQEMFWLSPPPAGHLAQAEQTLEDLEVLVDGVVTDHGHQVHKLPCHPRIAHMLIRAEEHDLLPLASDLAALLEERDPLPKEAGTDINLRVEALRRFRKDSGKNRRFVHISKLADSYRRIFEVREDNGAVDMFETGWLLANAYPERIACARPGNNAQFQLANGKIAMIGHRDDLAHESWLAVAHIDAREGMGKIFMASPMDPKELASMVKEKETVKWDVEEGAIVANKELRIGSIILRSVPIPLDDEEMIATAILEAIPKHGQQMLDFSEEVQQLQARIGSLRQWNPDQSWPDYSTATLLTTADRWLSPYLKGIKKEHQLRKLNLKDILTHALEYEHQQELDSLAPERIEVPSGSKIKLDYQQDGSPAVLAVRLQEVFGLAETPKLNGGKNAVLMHLLSPGFKPVQITGDLKSFWENAYFEVKKDLKRRYPKHSWPEDPWTEEAVRGVKRKQQ</sequence>
<evidence type="ECO:0000256" key="2">
    <source>
        <dbReference type="ARBA" id="ARBA00022801"/>
    </source>
</evidence>
<dbReference type="InterPro" id="IPR007502">
    <property type="entry name" value="Helicase-assoc_dom"/>
</dbReference>
<evidence type="ECO:0000313" key="8">
    <source>
        <dbReference type="EMBL" id="GJM62910.1"/>
    </source>
</evidence>
<evidence type="ECO:0000313" key="9">
    <source>
        <dbReference type="Proteomes" id="UP001310022"/>
    </source>
</evidence>
<dbReference type="Proteomes" id="UP001310022">
    <property type="component" value="Unassembled WGS sequence"/>
</dbReference>
<dbReference type="GO" id="GO:0004386">
    <property type="term" value="F:helicase activity"/>
    <property type="evidence" value="ECO:0007669"/>
    <property type="project" value="UniProtKB-KW"/>
</dbReference>
<evidence type="ECO:0000256" key="5">
    <source>
        <dbReference type="SAM" id="MobiDB-lite"/>
    </source>
</evidence>
<dbReference type="CDD" id="cd17990">
    <property type="entry name" value="DEXHc_HrpB"/>
    <property type="match status" value="1"/>
</dbReference>
<protein>
    <submittedName>
        <fullName evidence="8">ATP-dependent helicase HrpB</fullName>
    </submittedName>
</protein>
<reference evidence="8 9" key="1">
    <citation type="submission" date="2021-12" db="EMBL/GenBank/DDBJ databases">
        <title>Genome sequencing of bacteria with rrn-lacking chromosome and rrn-plasmid.</title>
        <authorList>
            <person name="Anda M."/>
            <person name="Iwasaki W."/>
        </authorList>
    </citation>
    <scope>NUCLEOTIDE SEQUENCE [LARGE SCALE GENOMIC DNA]</scope>
    <source>
        <strain evidence="8 9">NBRC 15940</strain>
    </source>
</reference>
<name>A0AAN4W1Q9_9BACT</name>
<dbReference type="Gene3D" id="3.40.50.300">
    <property type="entry name" value="P-loop containing nucleotide triphosphate hydrolases"/>
    <property type="match status" value="2"/>
</dbReference>
<dbReference type="Pfam" id="PF24473">
    <property type="entry name" value="CON_HrpB"/>
    <property type="match status" value="1"/>
</dbReference>
<dbReference type="InterPro" id="IPR056329">
    <property type="entry name" value="CON_HrpB"/>
</dbReference>
<dbReference type="Pfam" id="PF00270">
    <property type="entry name" value="DEAD"/>
    <property type="match status" value="1"/>
</dbReference>
<dbReference type="NCBIfam" id="TIGR01970">
    <property type="entry name" value="DEAH_box_HrpB"/>
    <property type="match status" value="1"/>
</dbReference>
<dbReference type="GO" id="GO:0003676">
    <property type="term" value="F:nucleic acid binding"/>
    <property type="evidence" value="ECO:0007669"/>
    <property type="project" value="InterPro"/>
</dbReference>
<dbReference type="InterPro" id="IPR010225">
    <property type="entry name" value="HrpB"/>
</dbReference>
<keyword evidence="9" id="KW-1185">Reference proteome</keyword>
<dbReference type="EMBL" id="BQKE01000002">
    <property type="protein sequence ID" value="GJM62910.1"/>
    <property type="molecule type" value="Genomic_DNA"/>
</dbReference>
<proteinExistence type="predicted"/>
<evidence type="ECO:0000256" key="3">
    <source>
        <dbReference type="ARBA" id="ARBA00022806"/>
    </source>
</evidence>
<dbReference type="GO" id="GO:0016787">
    <property type="term" value="F:hydrolase activity"/>
    <property type="evidence" value="ECO:0007669"/>
    <property type="project" value="UniProtKB-KW"/>
</dbReference>
<keyword evidence="1" id="KW-0547">Nucleotide-binding</keyword>
<accession>A0AAN4W1Q9</accession>
<evidence type="ECO:0000259" key="6">
    <source>
        <dbReference type="PROSITE" id="PS51192"/>
    </source>
</evidence>
<dbReference type="PROSITE" id="PS51194">
    <property type="entry name" value="HELICASE_CTER"/>
    <property type="match status" value="1"/>
</dbReference>
<dbReference type="SMART" id="SM00487">
    <property type="entry name" value="DEXDc"/>
    <property type="match status" value="1"/>
</dbReference>
<dbReference type="SMART" id="SM00847">
    <property type="entry name" value="HA2"/>
    <property type="match status" value="1"/>
</dbReference>
<evidence type="ECO:0000256" key="4">
    <source>
        <dbReference type="ARBA" id="ARBA00022840"/>
    </source>
</evidence>
<dbReference type="RefSeq" id="WP_338238137.1">
    <property type="nucleotide sequence ID" value="NZ_BQKE01000002.1"/>
</dbReference>
<dbReference type="Gene3D" id="1.20.120.1080">
    <property type="match status" value="1"/>
</dbReference>
<dbReference type="InterPro" id="IPR014001">
    <property type="entry name" value="Helicase_ATP-bd"/>
</dbReference>
<dbReference type="InterPro" id="IPR049614">
    <property type="entry name" value="HrpB_DEXH"/>
</dbReference>
<dbReference type="PANTHER" id="PTHR43519">
    <property type="entry name" value="ATP-DEPENDENT RNA HELICASE HRPB"/>
    <property type="match status" value="1"/>
</dbReference>
<dbReference type="InterPro" id="IPR027417">
    <property type="entry name" value="P-loop_NTPase"/>
</dbReference>
<keyword evidence="2" id="KW-0378">Hydrolase</keyword>
<dbReference type="SMART" id="SM00490">
    <property type="entry name" value="HELICc"/>
    <property type="match status" value="1"/>
</dbReference>
<feature type="region of interest" description="Disordered" evidence="5">
    <location>
        <begin position="806"/>
        <end position="828"/>
    </location>
</feature>
<keyword evidence="3 8" id="KW-0347">Helicase</keyword>
<dbReference type="GO" id="GO:0005524">
    <property type="term" value="F:ATP binding"/>
    <property type="evidence" value="ECO:0007669"/>
    <property type="project" value="UniProtKB-KW"/>
</dbReference>